<dbReference type="Proteomes" id="UP000091918">
    <property type="component" value="Unassembled WGS sequence"/>
</dbReference>
<dbReference type="EMBL" id="LGUA01001855">
    <property type="protein sequence ID" value="OAX77974.1"/>
    <property type="molecule type" value="Genomic_DNA"/>
</dbReference>
<dbReference type="AlphaFoldDB" id="A0A1B7NMC5"/>
<protein>
    <recommendedName>
        <fullName evidence="1">DNA2/NAM7 helicase-like C-terminal domain-containing protein</fullName>
    </recommendedName>
</protein>
<organism evidence="2 3">
    <name type="scientific">Emergomyces africanus</name>
    <dbReference type="NCBI Taxonomy" id="1955775"/>
    <lineage>
        <taxon>Eukaryota</taxon>
        <taxon>Fungi</taxon>
        <taxon>Dikarya</taxon>
        <taxon>Ascomycota</taxon>
        <taxon>Pezizomycotina</taxon>
        <taxon>Eurotiomycetes</taxon>
        <taxon>Eurotiomycetidae</taxon>
        <taxon>Onygenales</taxon>
        <taxon>Ajellomycetaceae</taxon>
        <taxon>Emergomyces</taxon>
    </lineage>
</organism>
<sequence length="180" mass="21175">MHNIVYVCDLLIRLHTDADIIIKNLLILTSYQAQYLIYKTALIELQNLFEAQYDKVLLHKVSSFQDEHHSVMIVDLVIIKFIDFLRDYDRLNLALSRARYGRYVIFNMSSIRDRSGYHDIKYLKDMLDHFTNTHTLYSLQTQFASVYITDERAFALVIDPTTDYPPEPGEIDKNSHDLHS</sequence>
<evidence type="ECO:0000313" key="3">
    <source>
        <dbReference type="Proteomes" id="UP000091918"/>
    </source>
</evidence>
<dbReference type="Pfam" id="PF13087">
    <property type="entry name" value="AAA_12"/>
    <property type="match status" value="1"/>
</dbReference>
<accession>A0A1B7NMC5</accession>
<proteinExistence type="predicted"/>
<dbReference type="Gene3D" id="3.40.50.300">
    <property type="entry name" value="P-loop containing nucleotide triphosphate hydrolases"/>
    <property type="match status" value="1"/>
</dbReference>
<dbReference type="InterPro" id="IPR041679">
    <property type="entry name" value="DNA2/NAM7-like_C"/>
</dbReference>
<dbReference type="OrthoDB" id="4326398at2759"/>
<feature type="domain" description="DNA2/NAM7 helicase-like C-terminal" evidence="1">
    <location>
        <begin position="5"/>
        <end position="107"/>
    </location>
</feature>
<dbReference type="SUPFAM" id="SSF52540">
    <property type="entry name" value="P-loop containing nucleoside triphosphate hydrolases"/>
    <property type="match status" value="1"/>
</dbReference>
<name>A0A1B7NMC5_9EURO</name>
<comment type="caution">
    <text evidence="2">The sequence shown here is derived from an EMBL/GenBank/DDBJ whole genome shotgun (WGS) entry which is preliminary data.</text>
</comment>
<reference evidence="2 3" key="1">
    <citation type="submission" date="2015-07" db="EMBL/GenBank/DDBJ databases">
        <title>Emmonsia species relationships and genome sequence.</title>
        <authorList>
            <person name="Cuomo C.A."/>
            <person name="Schwartz I.S."/>
            <person name="Kenyon C."/>
            <person name="de Hoog G.S."/>
            <person name="Govender N.P."/>
            <person name="Botha A."/>
            <person name="Moreno L."/>
            <person name="de Vries M."/>
            <person name="Munoz J.F."/>
            <person name="Stielow J.B."/>
        </authorList>
    </citation>
    <scope>NUCLEOTIDE SEQUENCE [LARGE SCALE GENOMIC DNA]</scope>
    <source>
        <strain evidence="2 3">CBS 136260</strain>
    </source>
</reference>
<evidence type="ECO:0000313" key="2">
    <source>
        <dbReference type="EMBL" id="OAX77974.1"/>
    </source>
</evidence>
<dbReference type="InterPro" id="IPR027417">
    <property type="entry name" value="P-loop_NTPase"/>
</dbReference>
<evidence type="ECO:0000259" key="1">
    <source>
        <dbReference type="Pfam" id="PF13087"/>
    </source>
</evidence>
<keyword evidence="3" id="KW-1185">Reference proteome</keyword>
<gene>
    <name evidence="2" type="ORF">ACJ72_07721</name>
</gene>